<keyword evidence="1" id="KW-1133">Transmembrane helix</keyword>
<protein>
    <submittedName>
        <fullName evidence="2">Uncharacterized protein</fullName>
    </submittedName>
</protein>
<organism evidence="2 3">
    <name type="scientific">Candidatus Doudnabacteria bacterium RIFCSPHIGHO2_02_FULL_46_11</name>
    <dbReference type="NCBI Taxonomy" id="1817832"/>
    <lineage>
        <taxon>Bacteria</taxon>
        <taxon>Candidatus Doudnaibacteriota</taxon>
    </lineage>
</organism>
<gene>
    <name evidence="2" type="ORF">A3J48_01770</name>
</gene>
<accession>A0A1F5P9L4</accession>
<name>A0A1F5P9L4_9BACT</name>
<keyword evidence="1" id="KW-0812">Transmembrane</keyword>
<evidence type="ECO:0000313" key="2">
    <source>
        <dbReference type="EMBL" id="OGE86649.1"/>
    </source>
</evidence>
<feature type="transmembrane region" description="Helical" evidence="1">
    <location>
        <begin position="42"/>
        <end position="61"/>
    </location>
</feature>
<reference evidence="2 3" key="1">
    <citation type="journal article" date="2016" name="Nat. Commun.">
        <title>Thousands of microbial genomes shed light on interconnected biogeochemical processes in an aquifer system.</title>
        <authorList>
            <person name="Anantharaman K."/>
            <person name="Brown C.T."/>
            <person name="Hug L.A."/>
            <person name="Sharon I."/>
            <person name="Castelle C.J."/>
            <person name="Probst A.J."/>
            <person name="Thomas B.C."/>
            <person name="Singh A."/>
            <person name="Wilkins M.J."/>
            <person name="Karaoz U."/>
            <person name="Brodie E.L."/>
            <person name="Williams K.H."/>
            <person name="Hubbard S.S."/>
            <person name="Banfield J.F."/>
        </authorList>
    </citation>
    <scope>NUCLEOTIDE SEQUENCE [LARGE SCALE GENOMIC DNA]</scope>
</reference>
<dbReference type="AlphaFoldDB" id="A0A1F5P9L4"/>
<evidence type="ECO:0000256" key="1">
    <source>
        <dbReference type="SAM" id="Phobius"/>
    </source>
</evidence>
<feature type="transmembrane region" description="Helical" evidence="1">
    <location>
        <begin position="73"/>
        <end position="95"/>
    </location>
</feature>
<comment type="caution">
    <text evidence="2">The sequence shown here is derived from an EMBL/GenBank/DDBJ whole genome shotgun (WGS) entry which is preliminary data.</text>
</comment>
<dbReference type="EMBL" id="MFES01000001">
    <property type="protein sequence ID" value="OGE86649.1"/>
    <property type="molecule type" value="Genomic_DNA"/>
</dbReference>
<sequence length="239" mass="27139">MLIYLNRQGVDPVWAHQPVLSKICRRTADKSGGYMSYSHWKFPLWAVQIVGWLLVVFSFYMGRNWVYPTLGQAIFATTTLGLGVLCIVVTAGLANRSWTHREFRRNFGVGCEPDADFQLAQAMVNEVLWRRAGALALAYQEEEHLRALARDHTVRLSAVEINDLQGCLRSLQGHIETTRVKFYSARDIAVSAGFLAFESWQDYGNSIVRGRLLDPRGKKRYDPQRLITHKAAELDPANL</sequence>
<dbReference type="Proteomes" id="UP000176786">
    <property type="component" value="Unassembled WGS sequence"/>
</dbReference>
<evidence type="ECO:0000313" key="3">
    <source>
        <dbReference type="Proteomes" id="UP000176786"/>
    </source>
</evidence>
<proteinExistence type="predicted"/>
<keyword evidence="1" id="KW-0472">Membrane</keyword>